<dbReference type="InterPro" id="IPR018313">
    <property type="entry name" value="SBP_3_CS"/>
</dbReference>
<keyword evidence="3 5" id="KW-0732">Signal</keyword>
<accession>A0A839T7A4</accession>
<evidence type="ECO:0000256" key="4">
    <source>
        <dbReference type="RuleBase" id="RU003744"/>
    </source>
</evidence>
<sequence length="251" mass="28194">MRSYRKLWLAAAAILFINTQASAVDKLRIGTEGAYPPFNHINASRQPVGFDIDIAHALCAKMRVECEIVTVNWQEIIPALNSGRFDFLAASMSITQERSQIVDFTKPYYTDRLQFIAPQSSTLTIDQQGLSGKAIAVQRETVASTWLQESFGNVVNIRLYDTQEAAYADLAAGKIDGMLADRFTQWEWLQGKAGKAFEFKGEPVYDNDRIGIAVRKGDNSLREKLNKALDEIVADGTYQQINSKYFPFSIY</sequence>
<evidence type="ECO:0000256" key="2">
    <source>
        <dbReference type="ARBA" id="ARBA00010333"/>
    </source>
</evidence>
<dbReference type="AlphaFoldDB" id="A0A839T7A4"/>
<gene>
    <name evidence="7" type="ORF">FHR87_003797</name>
</gene>
<evidence type="ECO:0000256" key="5">
    <source>
        <dbReference type="SAM" id="SignalP"/>
    </source>
</evidence>
<reference evidence="7 8" key="1">
    <citation type="submission" date="2020-08" db="EMBL/GenBank/DDBJ databases">
        <title>Genomic Encyclopedia of Type Strains, Phase III (KMG-III): the genomes of soil and plant-associated and newly described type strains.</title>
        <authorList>
            <person name="Whitman W."/>
        </authorList>
    </citation>
    <scope>NUCLEOTIDE SEQUENCE [LARGE SCALE GENOMIC DNA]</scope>
    <source>
        <strain evidence="7 8">CECT 4462</strain>
    </source>
</reference>
<evidence type="ECO:0000256" key="3">
    <source>
        <dbReference type="ARBA" id="ARBA00022729"/>
    </source>
</evidence>
<feature type="signal peptide" evidence="5">
    <location>
        <begin position="1"/>
        <end position="23"/>
    </location>
</feature>
<organism evidence="7 8">
    <name type="scientific">Azomonas macrocytogenes</name>
    <name type="common">Azotobacter macrocytogenes</name>
    <dbReference type="NCBI Taxonomy" id="69962"/>
    <lineage>
        <taxon>Bacteria</taxon>
        <taxon>Pseudomonadati</taxon>
        <taxon>Pseudomonadota</taxon>
        <taxon>Gammaproteobacteria</taxon>
        <taxon>Pseudomonadales</taxon>
        <taxon>Pseudomonadaceae</taxon>
        <taxon>Azomonas</taxon>
    </lineage>
</organism>
<dbReference type="InterPro" id="IPR001638">
    <property type="entry name" value="Solute-binding_3/MltF_N"/>
</dbReference>
<keyword evidence="8" id="KW-1185">Reference proteome</keyword>
<dbReference type="EMBL" id="JACHXI010000036">
    <property type="protein sequence ID" value="MBB3105361.1"/>
    <property type="molecule type" value="Genomic_DNA"/>
</dbReference>
<feature type="chain" id="PRO_5032478328" evidence="5">
    <location>
        <begin position="24"/>
        <end position="251"/>
    </location>
</feature>
<comment type="caution">
    <text evidence="7">The sequence shown here is derived from an EMBL/GenBank/DDBJ whole genome shotgun (WGS) entry which is preliminary data.</text>
</comment>
<evidence type="ECO:0000256" key="1">
    <source>
        <dbReference type="ARBA" id="ARBA00004196"/>
    </source>
</evidence>
<evidence type="ECO:0000313" key="8">
    <source>
        <dbReference type="Proteomes" id="UP000549250"/>
    </source>
</evidence>
<dbReference type="SUPFAM" id="SSF53850">
    <property type="entry name" value="Periplasmic binding protein-like II"/>
    <property type="match status" value="1"/>
</dbReference>
<comment type="similarity">
    <text evidence="2 4">Belongs to the bacterial solute-binding protein 3 family.</text>
</comment>
<dbReference type="RefSeq" id="WP_183168195.1">
    <property type="nucleotide sequence ID" value="NZ_JACHXI010000036.1"/>
</dbReference>
<evidence type="ECO:0000259" key="6">
    <source>
        <dbReference type="SMART" id="SM00062"/>
    </source>
</evidence>
<feature type="domain" description="Solute-binding protein family 3/N-terminal" evidence="6">
    <location>
        <begin position="26"/>
        <end position="249"/>
    </location>
</feature>
<dbReference type="PROSITE" id="PS01039">
    <property type="entry name" value="SBP_BACTERIAL_3"/>
    <property type="match status" value="1"/>
</dbReference>
<evidence type="ECO:0000313" key="7">
    <source>
        <dbReference type="EMBL" id="MBB3105361.1"/>
    </source>
</evidence>
<dbReference type="PANTHER" id="PTHR35936:SF17">
    <property type="entry name" value="ARGININE-BINDING EXTRACELLULAR PROTEIN ARTP"/>
    <property type="match status" value="1"/>
</dbReference>
<dbReference type="PANTHER" id="PTHR35936">
    <property type="entry name" value="MEMBRANE-BOUND LYTIC MUREIN TRANSGLYCOSYLASE F"/>
    <property type="match status" value="1"/>
</dbReference>
<dbReference type="Proteomes" id="UP000549250">
    <property type="component" value="Unassembled WGS sequence"/>
</dbReference>
<protein>
    <submittedName>
        <fullName evidence="7">Polar amino acid transport system substrate-binding protein</fullName>
    </submittedName>
</protein>
<dbReference type="SMART" id="SM00062">
    <property type="entry name" value="PBPb"/>
    <property type="match status" value="1"/>
</dbReference>
<dbReference type="Gene3D" id="3.40.190.10">
    <property type="entry name" value="Periplasmic binding protein-like II"/>
    <property type="match status" value="2"/>
</dbReference>
<proteinExistence type="inferred from homology"/>
<comment type="subcellular location">
    <subcellularLocation>
        <location evidence="1">Cell envelope</location>
    </subcellularLocation>
</comment>
<name>A0A839T7A4_AZOMA</name>
<dbReference type="Pfam" id="PF00497">
    <property type="entry name" value="SBP_bac_3"/>
    <property type="match status" value="1"/>
</dbReference>
<dbReference type="GO" id="GO:0030313">
    <property type="term" value="C:cell envelope"/>
    <property type="evidence" value="ECO:0007669"/>
    <property type="project" value="UniProtKB-SubCell"/>
</dbReference>